<dbReference type="PATRIC" id="fig|294699.3.peg.2540"/>
<dbReference type="EMBL" id="CP015438">
    <property type="protein sequence ID" value="ANB60901.1"/>
    <property type="molecule type" value="Genomic_DNA"/>
</dbReference>
<sequence length="61" mass="7061">MGWIILMGSLLISGFLIDRIAKKRNIQMNPKEGAKNATDAERIYVETYLHQQRETNSHPYV</sequence>
<protein>
    <submittedName>
        <fullName evidence="1">Uncharacterized protein</fullName>
    </submittedName>
</protein>
<dbReference type="RefSeq" id="WP_066325939.1">
    <property type="nucleotide sequence ID" value="NZ_CP015438.1"/>
</dbReference>
<organism evidence="1 2">
    <name type="scientific">Anoxybacteroides amylolyticum</name>
    <dbReference type="NCBI Taxonomy" id="294699"/>
    <lineage>
        <taxon>Bacteria</taxon>
        <taxon>Bacillati</taxon>
        <taxon>Bacillota</taxon>
        <taxon>Bacilli</taxon>
        <taxon>Bacillales</taxon>
        <taxon>Anoxybacillaceae</taxon>
        <taxon>Anoxybacteroides</taxon>
    </lineage>
</organism>
<accession>A0A160F4F8</accession>
<dbReference type="OrthoDB" id="2942189at2"/>
<gene>
    <name evidence="1" type="ORF">GFC30_2469</name>
</gene>
<dbReference type="KEGG" id="aamy:GFC30_2469"/>
<keyword evidence="2" id="KW-1185">Reference proteome</keyword>
<reference evidence="1 2" key="1">
    <citation type="journal article" date="2006" name="Syst. Appl. Microbiol.">
        <title>Anoxybacillus amylolyticus sp. nov., a thermophilic amylase producing bacterium isolated from Mount Rittmann (Antarctica).</title>
        <authorList>
            <person name="Poli A."/>
            <person name="Esposito E."/>
            <person name="Lama L."/>
            <person name="Orlando P."/>
            <person name="Nicolaus G."/>
            <person name="de Appolonia F."/>
            <person name="Gambacorta A."/>
            <person name="Nicolaus B."/>
        </authorList>
    </citation>
    <scope>NUCLEOTIDE SEQUENCE [LARGE SCALE GENOMIC DNA]</scope>
    <source>
        <strain evidence="1 2">DSM 15939</strain>
    </source>
</reference>
<dbReference type="AlphaFoldDB" id="A0A160F4F8"/>
<name>A0A160F4F8_9BACL</name>
<dbReference type="Proteomes" id="UP000076865">
    <property type="component" value="Chromosome"/>
</dbReference>
<evidence type="ECO:0000313" key="1">
    <source>
        <dbReference type="EMBL" id="ANB60901.1"/>
    </source>
</evidence>
<evidence type="ECO:0000313" key="2">
    <source>
        <dbReference type="Proteomes" id="UP000076865"/>
    </source>
</evidence>
<proteinExistence type="predicted"/>